<protein>
    <submittedName>
        <fullName evidence="2">Uncharacterized protein (TIGR04222 family)</fullName>
    </submittedName>
</protein>
<dbReference type="NCBIfam" id="TIGR04222">
    <property type="entry name" value="near_uncomplex"/>
    <property type="match status" value="1"/>
</dbReference>
<dbReference type="InterPro" id="IPR026467">
    <property type="entry name" value="Ser/Gly_Cys_C_dom"/>
</dbReference>
<organism evidence="2 3">
    <name type="scientific">Nonomuraea africana</name>
    <dbReference type="NCBI Taxonomy" id="46171"/>
    <lineage>
        <taxon>Bacteria</taxon>
        <taxon>Bacillati</taxon>
        <taxon>Actinomycetota</taxon>
        <taxon>Actinomycetes</taxon>
        <taxon>Streptosporangiales</taxon>
        <taxon>Streptosporangiaceae</taxon>
        <taxon>Nonomuraea</taxon>
    </lineage>
</organism>
<feature type="transmembrane region" description="Helical" evidence="1">
    <location>
        <begin position="150"/>
        <end position="172"/>
    </location>
</feature>
<accession>A0ABR9KN21</accession>
<evidence type="ECO:0000313" key="3">
    <source>
        <dbReference type="Proteomes" id="UP000661607"/>
    </source>
</evidence>
<name>A0ABR9KN21_9ACTN</name>
<feature type="transmembrane region" description="Helical" evidence="1">
    <location>
        <begin position="178"/>
        <end position="198"/>
    </location>
</feature>
<evidence type="ECO:0000256" key="1">
    <source>
        <dbReference type="SAM" id="Phobius"/>
    </source>
</evidence>
<keyword evidence="1" id="KW-1133">Transmembrane helix</keyword>
<reference evidence="2 3" key="1">
    <citation type="submission" date="2020-10" db="EMBL/GenBank/DDBJ databases">
        <title>Sequencing the genomes of 1000 actinobacteria strains.</title>
        <authorList>
            <person name="Klenk H.-P."/>
        </authorList>
    </citation>
    <scope>NUCLEOTIDE SEQUENCE [LARGE SCALE GENOMIC DNA]</scope>
    <source>
        <strain evidence="2 3">DSM 43748</strain>
    </source>
</reference>
<dbReference type="Proteomes" id="UP000661607">
    <property type="component" value="Unassembled WGS sequence"/>
</dbReference>
<keyword evidence="1" id="KW-0472">Membrane</keyword>
<sequence length="327" mass="32046">MDLLLLLLALVLIAAVNGASSALRREHGRVRAVAANAGPGELGHYELAYLAGGPRRVVNTAIALMARAGALRVSRGGTLHLVASAFSADPVERAVLDAVRARPGGVSAGVVRHEVGTGPAMEDLRHHLMTVGLLVPDGSLVPVRSRLNRLTVLACLSGTVGLVTAALMVTGAVPVGPLALATLLISAILAISGLVAAARHRRALGNVLSTAGQAELLRAQRLHVRGASRSHAPQLAFAVGVPVALYGLSELDDPALQQELQSEEEQGHTASSGGCAGGSCGGGSGSDSSYGGADFGSSASCSSGGGGGGGGSGCGGGGGCGGGCGGG</sequence>
<dbReference type="EMBL" id="JADBEF010000001">
    <property type="protein sequence ID" value="MBE1563423.1"/>
    <property type="molecule type" value="Genomic_DNA"/>
</dbReference>
<dbReference type="RefSeq" id="WP_192778001.1">
    <property type="nucleotide sequence ID" value="NZ_BAAASY010000006.1"/>
</dbReference>
<proteinExistence type="predicted"/>
<keyword evidence="1" id="KW-0812">Transmembrane</keyword>
<keyword evidence="3" id="KW-1185">Reference proteome</keyword>
<gene>
    <name evidence="2" type="ORF">H4W81_006202</name>
</gene>
<comment type="caution">
    <text evidence="2">The sequence shown here is derived from an EMBL/GenBank/DDBJ whole genome shotgun (WGS) entry which is preliminary data.</text>
</comment>
<evidence type="ECO:0000313" key="2">
    <source>
        <dbReference type="EMBL" id="MBE1563423.1"/>
    </source>
</evidence>